<dbReference type="EMBL" id="CP002480">
    <property type="protein sequence ID" value="ADW69014.1"/>
    <property type="molecule type" value="Genomic_DNA"/>
</dbReference>
<dbReference type="KEGG" id="acm:AciX9_1968"/>
<protein>
    <submittedName>
        <fullName evidence="1">Uncharacterized protein</fullName>
    </submittedName>
</protein>
<accession>E8X0R3</accession>
<gene>
    <name evidence="1" type="ordered locus">AciX9_1968</name>
</gene>
<dbReference type="RefSeq" id="WP_013580333.1">
    <property type="nucleotide sequence ID" value="NC_015064.1"/>
</dbReference>
<reference evidence="2" key="1">
    <citation type="submission" date="2011-01" db="EMBL/GenBank/DDBJ databases">
        <title>Complete sequence of chromosome of Acidobacterium sp. MP5ACTX9.</title>
        <authorList>
            <consortium name="US DOE Joint Genome Institute"/>
            <person name="Lucas S."/>
            <person name="Copeland A."/>
            <person name="Lapidus A."/>
            <person name="Cheng J.-F."/>
            <person name="Goodwin L."/>
            <person name="Pitluck S."/>
            <person name="Teshima H."/>
            <person name="Detter J.C."/>
            <person name="Han C."/>
            <person name="Tapia R."/>
            <person name="Land M."/>
            <person name="Hauser L."/>
            <person name="Kyrpides N."/>
            <person name="Ivanova N."/>
            <person name="Ovchinnikova G."/>
            <person name="Pagani I."/>
            <person name="Rawat S.R."/>
            <person name="Mannisto M."/>
            <person name="Haggblom M.M."/>
            <person name="Woyke T."/>
        </authorList>
    </citation>
    <scope>NUCLEOTIDE SEQUENCE [LARGE SCALE GENOMIC DNA]</scope>
    <source>
        <strain evidence="2">MP5ACTX9</strain>
    </source>
</reference>
<evidence type="ECO:0000313" key="2">
    <source>
        <dbReference type="Proteomes" id="UP000000343"/>
    </source>
</evidence>
<proteinExistence type="predicted"/>
<dbReference type="PaxDb" id="1198114-AciX9_1968"/>
<sequence length="112" mass="13163">MSWWVTATLELGLSSEQFYDLTPRQFQALCKRYQNNRETVRNHTELMFGQLTSWVVNTGFRSYFEKFQIPAHFMPSLLALKQAPTKQPNTRMTKAKRAAVVDTIRMMFPAQR</sequence>
<dbReference type="HOGENOM" id="CLU_2142376_0_0_0"/>
<organism evidence="2">
    <name type="scientific">Granulicella tundricola (strain ATCC BAA-1859 / DSM 23138 / MP5ACTX9)</name>
    <dbReference type="NCBI Taxonomy" id="1198114"/>
    <lineage>
        <taxon>Bacteria</taxon>
        <taxon>Pseudomonadati</taxon>
        <taxon>Acidobacteriota</taxon>
        <taxon>Terriglobia</taxon>
        <taxon>Terriglobales</taxon>
        <taxon>Acidobacteriaceae</taxon>
        <taxon>Granulicella</taxon>
    </lineage>
</organism>
<dbReference type="STRING" id="1198114.AciX9_1968"/>
<dbReference type="Proteomes" id="UP000000343">
    <property type="component" value="Chromosome"/>
</dbReference>
<evidence type="ECO:0000313" key="1">
    <source>
        <dbReference type="EMBL" id="ADW69014.1"/>
    </source>
</evidence>
<dbReference type="AlphaFoldDB" id="E8X0R3"/>
<name>E8X0R3_GRATM</name>
<dbReference type="eggNOG" id="ENOG502ZP96">
    <property type="taxonomic scope" value="Bacteria"/>
</dbReference>
<keyword evidence="2" id="KW-1185">Reference proteome</keyword>